<dbReference type="Pfam" id="PF00586">
    <property type="entry name" value="AIRS"/>
    <property type="match status" value="1"/>
</dbReference>
<evidence type="ECO:0000256" key="1">
    <source>
        <dbReference type="ARBA" id="ARBA00006243"/>
    </source>
</evidence>
<feature type="domain" description="PurM-like C-terminal" evidence="3">
    <location>
        <begin position="164"/>
        <end position="308"/>
    </location>
</feature>
<dbReference type="InterPro" id="IPR010918">
    <property type="entry name" value="PurM-like_C_dom"/>
</dbReference>
<protein>
    <submittedName>
        <fullName evidence="4">Hydrogenase expression/formation protein HypE</fullName>
    </submittedName>
</protein>
<proteinExistence type="inferred from homology"/>
<dbReference type="InterPro" id="IPR011854">
    <property type="entry name" value="HypE"/>
</dbReference>
<evidence type="ECO:0000259" key="3">
    <source>
        <dbReference type="Pfam" id="PF02769"/>
    </source>
</evidence>
<keyword evidence="5" id="KW-1185">Reference proteome</keyword>
<dbReference type="Pfam" id="PF02769">
    <property type="entry name" value="AIRS_C"/>
    <property type="match status" value="1"/>
</dbReference>
<evidence type="ECO:0000259" key="2">
    <source>
        <dbReference type="Pfam" id="PF00586"/>
    </source>
</evidence>
<comment type="caution">
    <text evidence="4">The sequence shown here is derived from an EMBL/GenBank/DDBJ whole genome shotgun (WGS) entry which is preliminary data.</text>
</comment>
<evidence type="ECO:0000313" key="5">
    <source>
        <dbReference type="Proteomes" id="UP000195781"/>
    </source>
</evidence>
<gene>
    <name evidence="4" type="ORF">B5G02_08090</name>
</gene>
<dbReference type="SUPFAM" id="SSF55326">
    <property type="entry name" value="PurM N-terminal domain-like"/>
    <property type="match status" value="1"/>
</dbReference>
<dbReference type="GO" id="GO:0051604">
    <property type="term" value="P:protein maturation"/>
    <property type="evidence" value="ECO:0007669"/>
    <property type="project" value="TreeGrafter"/>
</dbReference>
<dbReference type="OrthoDB" id="9801934at2"/>
<dbReference type="Proteomes" id="UP000195781">
    <property type="component" value="Unassembled WGS sequence"/>
</dbReference>
<name>A0A1Y3XML5_9ACTN</name>
<evidence type="ECO:0000313" key="4">
    <source>
        <dbReference type="EMBL" id="OUN86753.1"/>
    </source>
</evidence>
<sequence>MVSNATVQLGHGSGGTMMRRLIDEVFLEAFDAPELHAGDDAGIAPLPPTGRIALSTDTFVVTPHTFPGGDIGRLAVCGTVNDVATSGARVRYLSCGFVIEEGFPLDDLRRICASMAAAAREAHVAIITGDTKVVERGGADGIYINTAGVGEVPEGVTLSGAACRPGDAVLVSGTLGDHGIAVMSVREGLAFSTDIESDAAPLNGLIADVLAAAPHTRCFRDPTRGGLASTLNEFVTASGVEIELDEAAIPVRPAVRAACDMLGYDPLQVANEGKMVAVVPADEAEPALAAMRANRYGADAAIIGTVREAAPTGPAVLVRTPWGSSRILDMLVGEQLPRIC</sequence>
<dbReference type="Gene3D" id="3.90.650.10">
    <property type="entry name" value="PurM-like C-terminal domain"/>
    <property type="match status" value="1"/>
</dbReference>
<dbReference type="RefSeq" id="WP_019239869.1">
    <property type="nucleotide sequence ID" value="NZ_CABKRW010000042.1"/>
</dbReference>
<dbReference type="PANTHER" id="PTHR30303">
    <property type="entry name" value="HYDROGENASE ISOENZYMES FORMATION PROTEIN HYPE"/>
    <property type="match status" value="1"/>
</dbReference>
<comment type="similarity">
    <text evidence="1">Belongs to the HypE family.</text>
</comment>
<dbReference type="PIRSF" id="PIRSF005644">
    <property type="entry name" value="Hdrgns_mtr_HypE"/>
    <property type="match status" value="1"/>
</dbReference>
<dbReference type="InterPro" id="IPR036676">
    <property type="entry name" value="PurM-like_C_sf"/>
</dbReference>
<dbReference type="CDD" id="cd02197">
    <property type="entry name" value="HypE"/>
    <property type="match status" value="1"/>
</dbReference>
<dbReference type="AlphaFoldDB" id="A0A1Y3XML5"/>
<feature type="domain" description="PurM-like N-terminal" evidence="2">
    <location>
        <begin position="38"/>
        <end position="152"/>
    </location>
</feature>
<dbReference type="EMBL" id="NFIE01000019">
    <property type="protein sequence ID" value="OUN86753.1"/>
    <property type="molecule type" value="Genomic_DNA"/>
</dbReference>
<accession>A0A1Y3XML5</accession>
<dbReference type="PANTHER" id="PTHR30303:SF0">
    <property type="entry name" value="CARBAMOYL DEHYDRATASE HYPE"/>
    <property type="match status" value="1"/>
</dbReference>
<dbReference type="NCBIfam" id="TIGR02124">
    <property type="entry name" value="hypE"/>
    <property type="match status" value="1"/>
</dbReference>
<organism evidence="4 5">
    <name type="scientific">[Collinsella] massiliensis</name>
    <dbReference type="NCBI Taxonomy" id="1232426"/>
    <lineage>
        <taxon>Bacteria</taxon>
        <taxon>Bacillati</taxon>
        <taxon>Actinomycetota</taxon>
        <taxon>Coriobacteriia</taxon>
        <taxon>Coriobacteriales</taxon>
        <taxon>Coriobacteriaceae</taxon>
        <taxon>Enorma</taxon>
    </lineage>
</organism>
<dbReference type="InterPro" id="IPR016188">
    <property type="entry name" value="PurM-like_N"/>
</dbReference>
<dbReference type="SUPFAM" id="SSF56042">
    <property type="entry name" value="PurM C-terminal domain-like"/>
    <property type="match status" value="1"/>
</dbReference>
<dbReference type="Gene3D" id="3.30.1330.10">
    <property type="entry name" value="PurM-like, N-terminal domain"/>
    <property type="match status" value="1"/>
</dbReference>
<dbReference type="InterPro" id="IPR036921">
    <property type="entry name" value="PurM-like_N_sf"/>
</dbReference>
<reference evidence="5" key="1">
    <citation type="submission" date="2017-04" db="EMBL/GenBank/DDBJ databases">
        <title>Function of individual gut microbiota members based on whole genome sequencing of pure cultures obtained from chicken caecum.</title>
        <authorList>
            <person name="Medvecky M."/>
            <person name="Cejkova D."/>
            <person name="Polansky O."/>
            <person name="Karasova D."/>
            <person name="Kubasova T."/>
            <person name="Cizek A."/>
            <person name="Rychlik I."/>
        </authorList>
    </citation>
    <scope>NUCLEOTIDE SEQUENCE [LARGE SCALE GENOMIC DNA]</scope>
    <source>
        <strain evidence="5">An5</strain>
    </source>
</reference>